<geneLocation type="plasmid" evidence="1 2">
    <name>p202</name>
</geneLocation>
<gene>
    <name evidence="1" type="ORF">PSAL_035380</name>
</gene>
<keyword evidence="1" id="KW-0614">Plasmid</keyword>
<protein>
    <submittedName>
        <fullName evidence="1">Uncharacterized protein</fullName>
    </submittedName>
</protein>
<dbReference type="Proteomes" id="UP000283786">
    <property type="component" value="Plasmid p202"/>
</dbReference>
<dbReference type="AlphaFoldDB" id="A0A418SCX7"/>
<accession>A0A418SCX7</accession>
<name>A0A418SCX7_9RHOB</name>
<evidence type="ECO:0000313" key="1">
    <source>
        <dbReference type="EMBL" id="QPM92274.1"/>
    </source>
</evidence>
<reference evidence="1 2" key="1">
    <citation type="submission" date="2020-08" db="EMBL/GenBank/DDBJ databases">
        <title>Genome sequence of Rhodobacteraceae bacterium Lw-13e.</title>
        <authorList>
            <person name="Poehlein A."/>
            <person name="Wolter L."/>
            <person name="Daniel R."/>
            <person name="Brinkhoff T."/>
        </authorList>
    </citation>
    <scope>NUCLEOTIDE SEQUENCE [LARGE SCALE GENOMIC DNA]</scope>
    <source>
        <strain evidence="1 2">Lw-13e</strain>
        <plasmid evidence="1 2">p202</plasmid>
    </source>
</reference>
<sequence>MLHSRFLASVALSALMLGATPAITLAETPADTLIQAWSIDDIISLDPAEIF</sequence>
<dbReference type="EMBL" id="CP060437">
    <property type="protein sequence ID" value="QPM92274.1"/>
    <property type="molecule type" value="Genomic_DNA"/>
</dbReference>
<keyword evidence="2" id="KW-1185">Reference proteome</keyword>
<organism evidence="1 2">
    <name type="scientific">Pseudooceanicola algae</name>
    <dbReference type="NCBI Taxonomy" id="1537215"/>
    <lineage>
        <taxon>Bacteria</taxon>
        <taxon>Pseudomonadati</taxon>
        <taxon>Pseudomonadota</taxon>
        <taxon>Alphaproteobacteria</taxon>
        <taxon>Rhodobacterales</taxon>
        <taxon>Paracoccaceae</taxon>
        <taxon>Pseudooceanicola</taxon>
    </lineage>
</organism>
<proteinExistence type="predicted"/>
<dbReference type="KEGG" id="palw:PSAL_035380"/>
<evidence type="ECO:0000313" key="2">
    <source>
        <dbReference type="Proteomes" id="UP000283786"/>
    </source>
</evidence>